<dbReference type="Proteomes" id="UP000824120">
    <property type="component" value="Chromosome 10"/>
</dbReference>
<name>A0A9J5WVI6_SOLCO</name>
<keyword evidence="2" id="KW-1185">Reference proteome</keyword>
<evidence type="ECO:0000313" key="1">
    <source>
        <dbReference type="EMBL" id="KAG5578992.1"/>
    </source>
</evidence>
<sequence length="109" mass="12163">MVVMFSEMFLARMLGGSDASSFSYPYLSSYPIPGGDYPSFSSAPSSCAFSYSDHYYYYMLLHHCTDVKKYLTVPDSYGRSIETHRWHQSGVNNNNNISSVISRVGSGKG</sequence>
<protein>
    <submittedName>
        <fullName evidence="1">Uncharacterized protein</fullName>
    </submittedName>
</protein>
<proteinExistence type="predicted"/>
<gene>
    <name evidence="1" type="ORF">H5410_049619</name>
</gene>
<dbReference type="AlphaFoldDB" id="A0A9J5WVI6"/>
<dbReference type="EMBL" id="JACXVP010000010">
    <property type="protein sequence ID" value="KAG5578992.1"/>
    <property type="molecule type" value="Genomic_DNA"/>
</dbReference>
<organism evidence="1 2">
    <name type="scientific">Solanum commersonii</name>
    <name type="common">Commerson's wild potato</name>
    <name type="synonym">Commerson's nightshade</name>
    <dbReference type="NCBI Taxonomy" id="4109"/>
    <lineage>
        <taxon>Eukaryota</taxon>
        <taxon>Viridiplantae</taxon>
        <taxon>Streptophyta</taxon>
        <taxon>Embryophyta</taxon>
        <taxon>Tracheophyta</taxon>
        <taxon>Spermatophyta</taxon>
        <taxon>Magnoliopsida</taxon>
        <taxon>eudicotyledons</taxon>
        <taxon>Gunneridae</taxon>
        <taxon>Pentapetalae</taxon>
        <taxon>asterids</taxon>
        <taxon>lamiids</taxon>
        <taxon>Solanales</taxon>
        <taxon>Solanaceae</taxon>
        <taxon>Solanoideae</taxon>
        <taxon>Solaneae</taxon>
        <taxon>Solanum</taxon>
    </lineage>
</organism>
<comment type="caution">
    <text evidence="1">The sequence shown here is derived from an EMBL/GenBank/DDBJ whole genome shotgun (WGS) entry which is preliminary data.</text>
</comment>
<reference evidence="1 2" key="1">
    <citation type="submission" date="2020-09" db="EMBL/GenBank/DDBJ databases">
        <title>De no assembly of potato wild relative species, Solanum commersonii.</title>
        <authorList>
            <person name="Cho K."/>
        </authorList>
    </citation>
    <scope>NUCLEOTIDE SEQUENCE [LARGE SCALE GENOMIC DNA]</scope>
    <source>
        <strain evidence="1">LZ3.2</strain>
        <tissue evidence="1">Leaf</tissue>
    </source>
</reference>
<accession>A0A9J5WVI6</accession>
<evidence type="ECO:0000313" key="2">
    <source>
        <dbReference type="Proteomes" id="UP000824120"/>
    </source>
</evidence>